<gene>
    <name evidence="1" type="ORF">PHMEG_00012202</name>
</gene>
<name>A0A225WBX8_9STRA</name>
<dbReference type="EMBL" id="NBNE01001361">
    <property type="protein sequence ID" value="OWZ14340.1"/>
    <property type="molecule type" value="Genomic_DNA"/>
</dbReference>
<accession>A0A225WBX8</accession>
<evidence type="ECO:0000313" key="1">
    <source>
        <dbReference type="EMBL" id="OWZ14340.1"/>
    </source>
</evidence>
<dbReference type="OrthoDB" id="165998at2759"/>
<dbReference type="Pfam" id="PF14223">
    <property type="entry name" value="Retrotran_gag_2"/>
    <property type="match status" value="1"/>
</dbReference>
<organism evidence="1 2">
    <name type="scientific">Phytophthora megakarya</name>
    <dbReference type="NCBI Taxonomy" id="4795"/>
    <lineage>
        <taxon>Eukaryota</taxon>
        <taxon>Sar</taxon>
        <taxon>Stramenopiles</taxon>
        <taxon>Oomycota</taxon>
        <taxon>Peronosporomycetes</taxon>
        <taxon>Peronosporales</taxon>
        <taxon>Peronosporaceae</taxon>
        <taxon>Phytophthora</taxon>
    </lineage>
</organism>
<reference evidence="2" key="1">
    <citation type="submission" date="2017-03" db="EMBL/GenBank/DDBJ databases">
        <title>Phytopthora megakarya and P. palmivora, two closely related causual agents of cacao black pod achieved similar genome size and gene model numbers by different mechanisms.</title>
        <authorList>
            <person name="Ali S."/>
            <person name="Shao J."/>
            <person name="Larry D.J."/>
            <person name="Kronmiller B."/>
            <person name="Shen D."/>
            <person name="Strem M.D."/>
            <person name="Melnick R.L."/>
            <person name="Guiltinan M.J."/>
            <person name="Tyler B.M."/>
            <person name="Meinhardt L.W."/>
            <person name="Bailey B.A."/>
        </authorList>
    </citation>
    <scope>NUCLEOTIDE SEQUENCE [LARGE SCALE GENOMIC DNA]</scope>
    <source>
        <strain evidence="2">zdho120</strain>
    </source>
</reference>
<dbReference type="Proteomes" id="UP000198211">
    <property type="component" value="Unassembled WGS sequence"/>
</dbReference>
<keyword evidence="2" id="KW-1185">Reference proteome</keyword>
<sequence>MRMTLARKGILAHVQVVKDPAEMTEALGLIAQGVSVERHKKIRSAASAMHAWNTLLEFYNQTTMHNRVTMIRRLHEFKTDDGLTMARHLDKVDEPILGLQTLDNPFPPTDFELIALVVENSKDVTLIEPKEKLFKKSERQQKKETSARALKATSFDGYDRKSNNGRRLVGFKGKCFAYCQAGHMKRGRPKKVNDASNND</sequence>
<dbReference type="AlphaFoldDB" id="A0A225WBX8"/>
<comment type="caution">
    <text evidence="1">The sequence shown here is derived from an EMBL/GenBank/DDBJ whole genome shotgun (WGS) entry which is preliminary data.</text>
</comment>
<proteinExistence type="predicted"/>
<evidence type="ECO:0000313" key="2">
    <source>
        <dbReference type="Proteomes" id="UP000198211"/>
    </source>
</evidence>
<protein>
    <submittedName>
        <fullName evidence="1">Polyprotein</fullName>
    </submittedName>
</protein>